<dbReference type="Proteomes" id="UP000245981">
    <property type="component" value="Unassembled WGS sequence"/>
</dbReference>
<evidence type="ECO:0000313" key="1">
    <source>
        <dbReference type="EMBL" id="PWK93981.1"/>
    </source>
</evidence>
<evidence type="ECO:0000313" key="2">
    <source>
        <dbReference type="Proteomes" id="UP000245981"/>
    </source>
</evidence>
<organism evidence="1 2">
    <name type="scientific">Pantoea allii</name>
    <dbReference type="NCBI Taxonomy" id="574096"/>
    <lineage>
        <taxon>Bacteria</taxon>
        <taxon>Pseudomonadati</taxon>
        <taxon>Pseudomonadota</taxon>
        <taxon>Gammaproteobacteria</taxon>
        <taxon>Enterobacterales</taxon>
        <taxon>Erwiniaceae</taxon>
        <taxon>Pantoea</taxon>
    </lineage>
</organism>
<comment type="caution">
    <text evidence="1">The sequence shown here is derived from an EMBL/GenBank/DDBJ whole genome shotgun (WGS) entry which is preliminary data.</text>
</comment>
<sequence length="29" mass="3065">MRGGMADTGAAVLWSGQNIDICTLDEQVL</sequence>
<protein>
    <submittedName>
        <fullName evidence="1">Uncharacterized protein</fullName>
    </submittedName>
</protein>
<proteinExistence type="predicted"/>
<name>A0A2V2B4T1_9GAMM</name>
<dbReference type="EMBL" id="QGHF01000012">
    <property type="protein sequence ID" value="PWK93981.1"/>
    <property type="molecule type" value="Genomic_DNA"/>
</dbReference>
<dbReference type="AlphaFoldDB" id="A0A2V2B4T1"/>
<reference evidence="1 2" key="1">
    <citation type="submission" date="2018-05" db="EMBL/GenBank/DDBJ databases">
        <title>Genomic Encyclopedia of Type Strains, Phase IV (KMG-V): Genome sequencing to study the core and pangenomes of soil and plant-associated prokaryotes.</title>
        <authorList>
            <person name="Whitman W."/>
        </authorList>
    </citation>
    <scope>NUCLEOTIDE SEQUENCE [LARGE SCALE GENOMIC DNA]</scope>
    <source>
        <strain evidence="1 2">PNA 200-10</strain>
    </source>
</reference>
<gene>
    <name evidence="1" type="ORF">C7431_11285</name>
</gene>
<accession>A0A2V2B4T1</accession>